<dbReference type="PANTHER" id="PTHR11961">
    <property type="entry name" value="CYTOCHROME C"/>
    <property type="match status" value="1"/>
</dbReference>
<comment type="caution">
    <text evidence="9">The sequence shown here is derived from an EMBL/GenBank/DDBJ whole genome shotgun (WGS) entry which is preliminary data.</text>
</comment>
<keyword evidence="4" id="KW-0249">Electron transport</keyword>
<evidence type="ECO:0000313" key="10">
    <source>
        <dbReference type="Proteomes" id="UP000328092"/>
    </source>
</evidence>
<accession>A0A508TS23</accession>
<dbReference type="PRINTS" id="PR00604">
    <property type="entry name" value="CYTCHRMECIAB"/>
</dbReference>
<dbReference type="Proteomes" id="UP000328092">
    <property type="component" value="Unassembled WGS sequence"/>
</dbReference>
<dbReference type="InterPro" id="IPR036909">
    <property type="entry name" value="Cyt_c-like_dom_sf"/>
</dbReference>
<protein>
    <submittedName>
        <fullName evidence="9">Cytochrome c2</fullName>
    </submittedName>
</protein>
<keyword evidence="10" id="KW-1185">Reference proteome</keyword>
<dbReference type="EMBL" id="CAADFC020000028">
    <property type="protein sequence ID" value="VIO77016.1"/>
    <property type="molecule type" value="Genomic_DNA"/>
</dbReference>
<organism evidence="9 10">
    <name type="scientific">Bradyrhizobium ivorense</name>
    <dbReference type="NCBI Taxonomy" id="2511166"/>
    <lineage>
        <taxon>Bacteria</taxon>
        <taxon>Pseudomonadati</taxon>
        <taxon>Pseudomonadota</taxon>
        <taxon>Alphaproteobacteria</taxon>
        <taxon>Hyphomicrobiales</taxon>
        <taxon>Nitrobacteraceae</taxon>
        <taxon>Bradyrhizobium</taxon>
    </lineage>
</organism>
<feature type="signal peptide" evidence="7">
    <location>
        <begin position="1"/>
        <end position="25"/>
    </location>
</feature>
<name>A0A508TS23_9BRAD</name>
<evidence type="ECO:0000256" key="3">
    <source>
        <dbReference type="ARBA" id="ARBA00022723"/>
    </source>
</evidence>
<evidence type="ECO:0000259" key="8">
    <source>
        <dbReference type="PROSITE" id="PS51007"/>
    </source>
</evidence>
<keyword evidence="5 6" id="KW-0408">Iron</keyword>
<evidence type="ECO:0000256" key="5">
    <source>
        <dbReference type="ARBA" id="ARBA00023004"/>
    </source>
</evidence>
<feature type="chain" id="PRO_5021477270" evidence="7">
    <location>
        <begin position="26"/>
        <end position="133"/>
    </location>
</feature>
<dbReference type="AlphaFoldDB" id="A0A508TS23"/>
<sequence>MAMRRAGWSIGLGCCSAMLAVHMTAAQMPLPAAKPPDGATLFKQQCGTCHTTNTSDPVRQGPSLYQIAGRHAGKASGFKYSAGFATADFVWDDAHLDAWLADPQAVIPGAVMAYRQGKAETRALIIAYLKELN</sequence>
<gene>
    <name evidence="9" type="ORF">CI1B_68560</name>
</gene>
<dbReference type="PROSITE" id="PS51007">
    <property type="entry name" value="CYTC"/>
    <property type="match status" value="1"/>
</dbReference>
<dbReference type="SUPFAM" id="SSF46626">
    <property type="entry name" value="Cytochrome c"/>
    <property type="match status" value="1"/>
</dbReference>
<dbReference type="Gene3D" id="1.10.760.10">
    <property type="entry name" value="Cytochrome c-like domain"/>
    <property type="match status" value="1"/>
</dbReference>
<dbReference type="Pfam" id="PF00034">
    <property type="entry name" value="Cytochrom_C"/>
    <property type="match status" value="1"/>
</dbReference>
<proteinExistence type="predicted"/>
<evidence type="ECO:0000256" key="2">
    <source>
        <dbReference type="ARBA" id="ARBA00022617"/>
    </source>
</evidence>
<evidence type="ECO:0000256" key="6">
    <source>
        <dbReference type="PROSITE-ProRule" id="PRU00433"/>
    </source>
</evidence>
<dbReference type="GO" id="GO:0009055">
    <property type="term" value="F:electron transfer activity"/>
    <property type="evidence" value="ECO:0007669"/>
    <property type="project" value="InterPro"/>
</dbReference>
<keyword evidence="7" id="KW-0732">Signal</keyword>
<evidence type="ECO:0000313" key="9">
    <source>
        <dbReference type="EMBL" id="VIO77016.1"/>
    </source>
</evidence>
<evidence type="ECO:0000256" key="4">
    <source>
        <dbReference type="ARBA" id="ARBA00022982"/>
    </source>
</evidence>
<evidence type="ECO:0000256" key="7">
    <source>
        <dbReference type="SAM" id="SignalP"/>
    </source>
</evidence>
<dbReference type="GO" id="GO:0046872">
    <property type="term" value="F:metal ion binding"/>
    <property type="evidence" value="ECO:0007669"/>
    <property type="project" value="UniProtKB-KW"/>
</dbReference>
<keyword evidence="1" id="KW-0813">Transport</keyword>
<keyword evidence="3 6" id="KW-0479">Metal-binding</keyword>
<feature type="domain" description="Cytochrome c" evidence="8">
    <location>
        <begin position="33"/>
        <end position="133"/>
    </location>
</feature>
<evidence type="ECO:0000256" key="1">
    <source>
        <dbReference type="ARBA" id="ARBA00022448"/>
    </source>
</evidence>
<dbReference type="InterPro" id="IPR009056">
    <property type="entry name" value="Cyt_c-like_dom"/>
</dbReference>
<reference evidence="9" key="1">
    <citation type="submission" date="2019-02" db="EMBL/GenBank/DDBJ databases">
        <authorList>
            <person name="Pothier F.J."/>
        </authorList>
    </citation>
    <scope>NUCLEOTIDE SEQUENCE</scope>
    <source>
        <strain evidence="9">CI-1B</strain>
    </source>
</reference>
<dbReference type="InterPro" id="IPR002327">
    <property type="entry name" value="Cyt_c_1A/1B"/>
</dbReference>
<keyword evidence="2 6" id="KW-0349">Heme</keyword>
<dbReference type="GO" id="GO:0020037">
    <property type="term" value="F:heme binding"/>
    <property type="evidence" value="ECO:0007669"/>
    <property type="project" value="InterPro"/>
</dbReference>